<dbReference type="Proteomes" id="UP000033864">
    <property type="component" value="Unassembled WGS sequence"/>
</dbReference>
<evidence type="ECO:0000313" key="5">
    <source>
        <dbReference type="EMBL" id="KKG29880.1"/>
    </source>
</evidence>
<evidence type="ECO:0000313" key="79">
    <source>
        <dbReference type="Proteomes" id="UP000034279"/>
    </source>
</evidence>
<dbReference type="Proteomes" id="UP000034450">
    <property type="component" value="Unassembled WGS sequence"/>
</dbReference>
<dbReference type="EMBL" id="CP042908">
    <property type="protein sequence ID" value="QIB90109.1"/>
    <property type="molecule type" value="Genomic_DNA"/>
</dbReference>
<dbReference type="EMBL" id="JJQS01000086">
    <property type="protein sequence ID" value="KKH74165.1"/>
    <property type="molecule type" value="Genomic_DNA"/>
</dbReference>
<dbReference type="EMBL" id="JJQU01000097">
    <property type="protein sequence ID" value="KKH86669.1"/>
    <property type="molecule type" value="Genomic_DNA"/>
</dbReference>
<dbReference type="Proteomes" id="UP000034577">
    <property type="component" value="Unassembled WGS sequence"/>
</dbReference>
<protein>
    <submittedName>
        <fullName evidence="8">Phosphohydrolase</fullName>
    </submittedName>
</protein>
<evidence type="ECO:0000313" key="19">
    <source>
        <dbReference type="EMBL" id="KKG77463.1"/>
    </source>
</evidence>
<dbReference type="RefSeq" id="WP_048036297.1">
    <property type="nucleotide sequence ID" value="NZ_AP019780.1"/>
</dbReference>
<dbReference type="EMBL" id="JJQB01000044">
    <property type="protein sequence ID" value="KKH21609.1"/>
    <property type="molecule type" value="Genomic_DNA"/>
</dbReference>
<evidence type="ECO:0000313" key="15">
    <source>
        <dbReference type="EMBL" id="KKG64643.1"/>
    </source>
</evidence>
<dbReference type="Proteomes" id="UP000034298">
    <property type="component" value="Unassembled WGS sequence"/>
</dbReference>
<dbReference type="Proteomes" id="UP000034040">
    <property type="component" value="Unassembled WGS sequence"/>
</dbReference>
<reference evidence="54 106" key="3">
    <citation type="journal article" date="2020" name="Environ. Microbiol. Rep.">
        <title>Redox cycling of Fe(II) and Fe(III) in magnetite accelerates aceticlastic methanogenesis by Methanosarcina mazei.</title>
        <authorList>
            <person name="Wang H."/>
            <person name="Byrne J.M."/>
            <person name="Liu P."/>
            <person name="Liu J."/>
            <person name="Dong X."/>
            <person name="Lu Y."/>
        </authorList>
    </citation>
    <scope>NUCLEOTIDE SEQUENCE [LARGE SCALE GENOMIC DNA]</scope>
    <source>
        <strain evidence="54">Zm-15</strain>
        <strain evidence="106">zm-15</strain>
    </source>
</reference>
<evidence type="ECO:0000313" key="60">
    <source>
        <dbReference type="Proteomes" id="UP000033889"/>
    </source>
</evidence>
<dbReference type="Proteomes" id="UP000033878">
    <property type="component" value="Unassembled WGS sequence"/>
</dbReference>
<evidence type="ECO:0000313" key="105">
    <source>
        <dbReference type="Proteomes" id="UP000300067"/>
    </source>
</evidence>
<evidence type="ECO:0000313" key="62">
    <source>
        <dbReference type="Proteomes" id="UP000033987"/>
    </source>
</evidence>
<evidence type="ECO:0000313" key="31">
    <source>
        <dbReference type="EMBL" id="KKH29719.1"/>
    </source>
</evidence>
<evidence type="ECO:0000313" key="100">
    <source>
        <dbReference type="Proteomes" id="UP000034872"/>
    </source>
</evidence>
<evidence type="ECO:0000313" key="38">
    <source>
        <dbReference type="EMBL" id="KKH51932.1"/>
    </source>
</evidence>
<dbReference type="Proteomes" id="UP000034672">
    <property type="component" value="Unassembled WGS sequence"/>
</dbReference>
<evidence type="ECO:0000313" key="37">
    <source>
        <dbReference type="EMBL" id="KKH51075.1"/>
    </source>
</evidence>
<dbReference type="EMBL" id="JJPF01000121">
    <property type="protein sequence ID" value="KKG40073.1"/>
    <property type="molecule type" value="Genomic_DNA"/>
</dbReference>
<evidence type="ECO:0000313" key="58">
    <source>
        <dbReference type="Proteomes" id="UP000033878"/>
    </source>
</evidence>
<evidence type="ECO:0000313" key="26">
    <source>
        <dbReference type="EMBL" id="KKH12662.1"/>
    </source>
</evidence>
<organism evidence="8 70">
    <name type="scientific">Methanosarcina mazei</name>
    <name type="common">Methanosarcina frisia</name>
    <dbReference type="NCBI Taxonomy" id="2209"/>
    <lineage>
        <taxon>Archaea</taxon>
        <taxon>Methanobacteriati</taxon>
        <taxon>Methanobacteriota</taxon>
        <taxon>Stenosarchaea group</taxon>
        <taxon>Methanomicrobia</taxon>
        <taxon>Methanosarcinales</taxon>
        <taxon>Methanosarcinaceae</taxon>
        <taxon>Methanosarcina</taxon>
    </lineage>
</organism>
<dbReference type="Proteomes" id="UP000034733">
    <property type="component" value="Unassembled WGS sequence"/>
</dbReference>
<reference evidence="53 105" key="2">
    <citation type="submission" date="2018-05" db="EMBL/GenBank/DDBJ databases">
        <title>Methanosarcina gilichinskyana sp. nov., a novel methanogenic archaeon isolated from Holocene permafrost, North East Russia.</title>
        <authorList>
            <person name="Oshurkova V."/>
            <person name="Meer M."/>
            <person name="Bochkareva O."/>
            <person name="Shcherbakova V."/>
        </authorList>
    </citation>
    <scope>NUCLEOTIDE SEQUENCE [LARGE SCALE GENOMIC DNA]</scope>
    <source>
        <strain evidence="53 105">JL01</strain>
    </source>
</reference>
<evidence type="ECO:0000313" key="49">
    <source>
        <dbReference type="EMBL" id="KKH90418.1"/>
    </source>
</evidence>
<dbReference type="Proteomes" id="UP000034657">
    <property type="component" value="Unassembled WGS sequence"/>
</dbReference>
<evidence type="ECO:0000313" key="52">
    <source>
        <dbReference type="EMBL" id="KKI03694.1"/>
    </source>
</evidence>
<evidence type="ECO:0000313" key="40">
    <source>
        <dbReference type="EMBL" id="KKH61162.1"/>
    </source>
</evidence>
<evidence type="ECO:0000313" key="1">
    <source>
        <dbReference type="EMBL" id="KKF98370.1"/>
    </source>
</evidence>
<dbReference type="EMBL" id="JJPA01000126">
    <property type="protein sequence ID" value="KKG32622.1"/>
    <property type="molecule type" value="Genomic_DNA"/>
</dbReference>
<evidence type="ECO:0000313" key="66">
    <source>
        <dbReference type="Proteomes" id="UP000034047"/>
    </source>
</evidence>
<evidence type="ECO:0000313" key="78">
    <source>
        <dbReference type="Proteomes" id="UP000034259"/>
    </source>
</evidence>
<dbReference type="EMBL" id="JJOS01000132">
    <property type="protein sequence ID" value="KKF98370.1"/>
    <property type="molecule type" value="Genomic_DNA"/>
</dbReference>
<dbReference type="EMBL" id="JJPC01000019">
    <property type="protein sequence ID" value="KKG37550.1"/>
    <property type="molecule type" value="Genomic_DNA"/>
</dbReference>
<evidence type="ECO:0000313" key="4">
    <source>
        <dbReference type="EMBL" id="KKG13412.1"/>
    </source>
</evidence>
<dbReference type="EMBL" id="JJQG01000099">
    <property type="protein sequence ID" value="KKH37897.1"/>
    <property type="molecule type" value="Genomic_DNA"/>
</dbReference>
<evidence type="ECO:0000313" key="47">
    <source>
        <dbReference type="EMBL" id="KKH86669.1"/>
    </source>
</evidence>
<dbReference type="EMBL" id="JJQR01000010">
    <property type="protein sequence ID" value="KKH78946.1"/>
    <property type="molecule type" value="Genomic_DNA"/>
</dbReference>
<evidence type="ECO:0000313" key="32">
    <source>
        <dbReference type="EMBL" id="KKH30846.1"/>
    </source>
</evidence>
<dbReference type="EMBL" id="JJQI01000026">
    <property type="protein sequence ID" value="KKH41865.1"/>
    <property type="molecule type" value="Genomic_DNA"/>
</dbReference>
<evidence type="ECO:0000313" key="48">
    <source>
        <dbReference type="EMBL" id="KKH88110.1"/>
    </source>
</evidence>
<dbReference type="EMBL" id="JJPW01000076">
    <property type="protein sequence ID" value="KKG99092.1"/>
    <property type="molecule type" value="Genomic_DNA"/>
</dbReference>
<evidence type="ECO:0000313" key="97">
    <source>
        <dbReference type="Proteomes" id="UP000034817"/>
    </source>
</evidence>
<dbReference type="EMBL" id="JJPG01000006">
    <property type="protein sequence ID" value="KKG56435.1"/>
    <property type="molecule type" value="Genomic_DNA"/>
</dbReference>
<dbReference type="EMBL" id="JJQK01000234">
    <property type="protein sequence ID" value="KKH46325.1"/>
    <property type="molecule type" value="Genomic_DNA"/>
</dbReference>
<dbReference type="EMBL" id="JJPY01000022">
    <property type="protein sequence ID" value="KKH11404.1"/>
    <property type="molecule type" value="Genomic_DNA"/>
</dbReference>
<dbReference type="Proteomes" id="UP000034820">
    <property type="component" value="Unassembled WGS sequence"/>
</dbReference>
<name>A0A0F8GLZ9_METMZ</name>
<dbReference type="Proteomes" id="UP000467371">
    <property type="component" value="Chromosome"/>
</dbReference>
<evidence type="ECO:0000313" key="2">
    <source>
        <dbReference type="EMBL" id="KKG03474.1"/>
    </source>
</evidence>
<dbReference type="EMBL" id="JJQT01000218">
    <property type="protein sequence ID" value="KKH73588.1"/>
    <property type="molecule type" value="Genomic_DNA"/>
</dbReference>
<evidence type="ECO:0000313" key="34">
    <source>
        <dbReference type="EMBL" id="KKH40288.1"/>
    </source>
</evidence>
<dbReference type="Proteomes" id="UP000034921">
    <property type="component" value="Unassembled WGS sequence"/>
</dbReference>
<dbReference type="PATRIC" id="fig|2209.39.peg.817"/>
<dbReference type="EMBL" id="JJPN01000180">
    <property type="protein sequence ID" value="KKG67448.1"/>
    <property type="molecule type" value="Genomic_DNA"/>
</dbReference>
<dbReference type="Proteomes" id="UP000034152">
    <property type="component" value="Unassembled WGS sequence"/>
</dbReference>
<evidence type="ECO:0000313" key="81">
    <source>
        <dbReference type="Proteomes" id="UP000034338"/>
    </source>
</evidence>
<dbReference type="EMBL" id="JJQQ01000170">
    <property type="protein sequence ID" value="KKH63637.1"/>
    <property type="molecule type" value="Genomic_DNA"/>
</dbReference>
<evidence type="ECO:0000313" key="65">
    <source>
        <dbReference type="Proteomes" id="UP000034040"/>
    </source>
</evidence>
<evidence type="ECO:0000313" key="61">
    <source>
        <dbReference type="Proteomes" id="UP000033933"/>
    </source>
</evidence>
<evidence type="ECO:0000313" key="12">
    <source>
        <dbReference type="EMBL" id="KKG52077.1"/>
    </source>
</evidence>
<dbReference type="Proteomes" id="UP000034195">
    <property type="component" value="Unassembled WGS sequence"/>
</dbReference>
<dbReference type="EMBL" id="CP029709">
    <property type="protein sequence ID" value="QCR17491.1"/>
    <property type="molecule type" value="Genomic_DNA"/>
</dbReference>
<dbReference type="EMBL" id="JJQH01000093">
    <property type="protein sequence ID" value="KKH40288.1"/>
    <property type="molecule type" value="Genomic_DNA"/>
</dbReference>
<evidence type="ECO:0000313" key="88">
    <source>
        <dbReference type="Proteomes" id="UP000034578"/>
    </source>
</evidence>
<evidence type="ECO:0000313" key="63">
    <source>
        <dbReference type="Proteomes" id="UP000034001"/>
    </source>
</evidence>
<dbReference type="EMBL" id="JJQA01000083">
    <property type="protein sequence ID" value="KKH15809.1"/>
    <property type="molecule type" value="Genomic_DNA"/>
</dbReference>
<evidence type="ECO:0000313" key="20">
    <source>
        <dbReference type="EMBL" id="KKG80822.1"/>
    </source>
</evidence>
<evidence type="ECO:0000313" key="50">
    <source>
        <dbReference type="EMBL" id="KKH94626.1"/>
    </source>
</evidence>
<evidence type="ECO:0000313" key="46">
    <source>
        <dbReference type="EMBL" id="KKH86662.1"/>
    </source>
</evidence>
<dbReference type="AlphaFoldDB" id="A0A0F8GLZ9"/>
<dbReference type="Proteomes" id="UP000034578">
    <property type="component" value="Unassembled WGS sequence"/>
</dbReference>
<dbReference type="Proteomes" id="UP000034692">
    <property type="component" value="Unassembled WGS sequence"/>
</dbReference>
<evidence type="ECO:0000313" key="96">
    <source>
        <dbReference type="Proteomes" id="UP000034758"/>
    </source>
</evidence>
<evidence type="ECO:0000313" key="11">
    <source>
        <dbReference type="EMBL" id="KKG47424.1"/>
    </source>
</evidence>
<evidence type="ECO:0000313" key="18">
    <source>
        <dbReference type="EMBL" id="KKG73103.1"/>
    </source>
</evidence>
<evidence type="ECO:0000313" key="53">
    <source>
        <dbReference type="EMBL" id="QCR17491.1"/>
    </source>
</evidence>
<evidence type="ECO:0000313" key="28">
    <source>
        <dbReference type="EMBL" id="KKH21609.1"/>
    </source>
</evidence>
<evidence type="ECO:0000313" key="101">
    <source>
        <dbReference type="Proteomes" id="UP000034921"/>
    </source>
</evidence>
<evidence type="ECO:0000313" key="21">
    <source>
        <dbReference type="EMBL" id="KKG92325.1"/>
    </source>
</evidence>
<dbReference type="EMBL" id="JJOU01000120">
    <property type="protein sequence ID" value="KKG13412.1"/>
    <property type="molecule type" value="Genomic_DNA"/>
</dbReference>
<evidence type="ECO:0000313" key="106">
    <source>
        <dbReference type="Proteomes" id="UP000467371"/>
    </source>
</evidence>
<evidence type="ECO:0000313" key="64">
    <source>
        <dbReference type="Proteomes" id="UP000034021"/>
    </source>
</evidence>
<evidence type="ECO:0000313" key="82">
    <source>
        <dbReference type="Proteomes" id="UP000034399"/>
    </source>
</evidence>
<evidence type="ECO:0000313" key="43">
    <source>
        <dbReference type="EMBL" id="KKH73588.1"/>
    </source>
</evidence>
<dbReference type="Proteomes" id="UP000034021">
    <property type="component" value="Unassembled WGS sequence"/>
</dbReference>
<dbReference type="EMBL" id="JJQO01000279">
    <property type="protein sequence ID" value="KKH61162.1"/>
    <property type="molecule type" value="Genomic_DNA"/>
</dbReference>
<dbReference type="Proteomes" id="UP000034937">
    <property type="component" value="Unassembled WGS sequence"/>
</dbReference>
<evidence type="ECO:0000313" key="42">
    <source>
        <dbReference type="EMBL" id="KKH63637.1"/>
    </source>
</evidence>
<dbReference type="Proteomes" id="UP000034817">
    <property type="component" value="Unassembled WGS sequence"/>
</dbReference>
<evidence type="ECO:0000313" key="83">
    <source>
        <dbReference type="Proteomes" id="UP000034450"/>
    </source>
</evidence>
<dbReference type="EMBL" id="JJRA01000079">
    <property type="protein sequence ID" value="KKI03694.1"/>
    <property type="molecule type" value="Genomic_DNA"/>
</dbReference>
<dbReference type="EMBL" id="JJPM01000197">
    <property type="protein sequence ID" value="KKG73103.1"/>
    <property type="molecule type" value="Genomic_DNA"/>
</dbReference>
<evidence type="ECO:0000313" key="76">
    <source>
        <dbReference type="Proteomes" id="UP000034243"/>
    </source>
</evidence>
<evidence type="ECO:0000313" key="99">
    <source>
        <dbReference type="Proteomes" id="UP000034842"/>
    </source>
</evidence>
<dbReference type="Proteomes" id="UP000034338">
    <property type="component" value="Unassembled WGS sequence"/>
</dbReference>
<reference evidence="55 56" key="1">
    <citation type="journal article" date="2015" name="ISME J.">
        <title>Genomic and phenotypic differentiation among Methanosarcina mazei populations from Columbia River sediment.</title>
        <authorList>
            <person name="Youngblut N.D."/>
            <person name="Wirth J.S."/>
            <person name="Henriksen J.R."/>
            <person name="Smith M."/>
            <person name="Simon H."/>
            <person name="Metcalf W.W."/>
            <person name="Whitaker R.J."/>
        </authorList>
    </citation>
    <scope>NUCLEOTIDE SEQUENCE [LARGE SCALE GENOMIC DNA]</scope>
    <source>
        <strain evidence="27 67">1.F.A.1A.3</strain>
        <strain evidence="28 95">1.F.A.1B.3</strain>
        <strain evidence="29 62">1.F.A.1B.4</strain>
        <strain evidence="31 74">1.F.A.2.8</strain>
        <strain evidence="30 101">1.F.M.0.5</strain>
        <strain evidence="32 81">1.H.A.0.1</strain>
        <strain evidence="33 96">1.H.A.1A.1</strain>
        <strain evidence="34 64">1.H.A.1A.3</strain>
        <strain evidence="35 93">1.H.A.1A.4</strain>
        <strain evidence="37 57">1.H.A.1A.6</strain>
        <strain evidence="36 78">1.H.A.2.1</strain>
        <strain evidence="38 75">1.H.A.2.3</strain>
        <strain evidence="39 83">1.H.A.2.6</strain>
        <strain evidence="40 94">1.H.A.2.7</strain>
        <strain evidence="41">1.H.A.2.8</strain>
        <strain evidence="42 61">1.H.M.0.1</strain>
        <strain evidence="45 102">1.H.M.1A.1</strain>
        <strain evidence="44 65">1.H.M.1A.2</strain>
        <strain evidence="43 99">1.H.M.1A.3</strain>
        <strain evidence="47 71">1.H.M.2.1</strain>
        <strain evidence="46 55">1.H.M.2.2</strain>
        <strain evidence="49 103">1.H.M.2.3</strain>
        <strain evidence="48 92">1.H.M.2.4</strain>
        <strain evidence="50 100">1.H.T.2.1</strain>
        <strain evidence="52 59">1.H.T.2.3</strain>
        <strain evidence="51 85">1.H.T.2.5</strain>
        <strain evidence="2 69">2.F.A.2.3</strain>
        <strain evidence="1 88">2.F.A.2.4</strain>
        <strain evidence="3 89">2.F.T.0.2</strain>
        <strain evidence="4 66">2.F.T.2.6</strain>
        <strain evidence="6 82">3.F.A.1A.1</strain>
        <strain evidence="5 58">3.F.A.1A.3</strain>
        <strain evidence="7 80">3.F.A.1B.1</strain>
        <strain evidence="9 87">3.F.A.2.12</strain>
        <strain evidence="10 91">3.F.A.2.3</strain>
        <strain evidence="8 70">3.F.A.2.5</strain>
        <strain evidence="13 73">3.F.A.2.6</strain>
        <strain evidence="11 76">3.F.A.2.7</strain>
        <strain evidence="12 72">3.F.T.1A.1</strain>
        <strain evidence="14 79">3.F.T.1A.2</strain>
        <strain evidence="15 86">3.F.T.1A.4</strain>
        <strain evidence="18">3.H.A.1A.1</strain>
        <strain evidence="16 68">3.H.A.1A.2</strain>
        <strain evidence="17 63">3.H.A.2.1</strain>
        <strain evidence="20 97">3.H.A.2.4</strain>
        <strain evidence="19 60">3.H.A.2.5</strain>
        <strain evidence="22 90">3.H.M.1A.1</strain>
        <strain evidence="21 84">3.H.M.1B.1</strain>
        <strain evidence="24 56">3.H.M.1B.2</strain>
        <strain evidence="23 77">3.H.M.1B.5</strain>
        <strain evidence="25 98">3.H.T.1A.1</strain>
        <strain evidence="26 104">3.H.T.1A.2</strain>
    </source>
</reference>
<dbReference type="EMBL" id="JJPE01000104">
    <property type="protein sequence ID" value="KKG42898.1"/>
    <property type="molecule type" value="Genomic_DNA"/>
</dbReference>
<dbReference type="Proteomes" id="UP000034668">
    <property type="component" value="Unassembled WGS sequence"/>
</dbReference>
<evidence type="ECO:0000313" key="85">
    <source>
        <dbReference type="Proteomes" id="UP000034547"/>
    </source>
</evidence>
<dbReference type="EMBL" id="JJPB01000106">
    <property type="protein sequence ID" value="KKG29880.1"/>
    <property type="molecule type" value="Genomic_DNA"/>
</dbReference>
<dbReference type="EMBL" id="JJPH01000142">
    <property type="protein sequence ID" value="KKG47424.1"/>
    <property type="molecule type" value="Genomic_DNA"/>
</dbReference>
<dbReference type="Proteomes" id="UP000034232">
    <property type="component" value="Unassembled WGS sequence"/>
</dbReference>
<evidence type="ECO:0000313" key="24">
    <source>
        <dbReference type="EMBL" id="KKH02678.1"/>
    </source>
</evidence>
<evidence type="ECO:0000313" key="92">
    <source>
        <dbReference type="Proteomes" id="UP000034668"/>
    </source>
</evidence>
<dbReference type="Proteomes" id="UP000033933">
    <property type="component" value="Unassembled WGS sequence"/>
</dbReference>
<dbReference type="OrthoDB" id="113823at2157"/>
<evidence type="ECO:0000313" key="45">
    <source>
        <dbReference type="EMBL" id="KKH78946.1"/>
    </source>
</evidence>
<dbReference type="Proteomes" id="UP000034047">
    <property type="component" value="Unassembled WGS sequence"/>
</dbReference>
<dbReference type="Proteomes" id="UP000034842">
    <property type="component" value="Unassembled WGS sequence"/>
</dbReference>
<dbReference type="Proteomes" id="UP000033814">
    <property type="component" value="Unassembled WGS sequence"/>
</dbReference>
<evidence type="ECO:0000313" key="44">
    <source>
        <dbReference type="EMBL" id="KKH74165.1"/>
    </source>
</evidence>
<dbReference type="EMBL" id="JJPJ01000089">
    <property type="protein sequence ID" value="KKG61043.1"/>
    <property type="molecule type" value="Genomic_DNA"/>
</dbReference>
<dbReference type="EMBL" id="JJPK01000017">
    <property type="protein sequence ID" value="KKG64643.1"/>
    <property type="molecule type" value="Genomic_DNA"/>
</dbReference>
<evidence type="ECO:0000313" key="3">
    <source>
        <dbReference type="EMBL" id="KKG04071.1"/>
    </source>
</evidence>
<dbReference type="EMBL" id="JJQM01000155">
    <property type="protein sequence ID" value="KKH51932.1"/>
    <property type="molecule type" value="Genomic_DNA"/>
</dbReference>
<evidence type="ECO:0000313" key="9">
    <source>
        <dbReference type="EMBL" id="KKG40582.1"/>
    </source>
</evidence>
<proteinExistence type="predicted"/>
<evidence type="ECO:0000313" key="71">
    <source>
        <dbReference type="Proteomes" id="UP000034152"/>
    </source>
</evidence>
<evidence type="ECO:0000313" key="69">
    <source>
        <dbReference type="Proteomes" id="UP000034142"/>
    </source>
</evidence>
<dbReference type="EMBL" id="JJOT01000036">
    <property type="protein sequence ID" value="KKG04071.1"/>
    <property type="molecule type" value="Genomic_DNA"/>
</dbReference>
<dbReference type="InterPro" id="IPR029052">
    <property type="entry name" value="Metallo-depent_PP-like"/>
</dbReference>
<evidence type="ECO:0000313" key="103">
    <source>
        <dbReference type="Proteomes" id="UP000034937"/>
    </source>
</evidence>
<evidence type="ECO:0000313" key="102">
    <source>
        <dbReference type="Proteomes" id="UP000034925"/>
    </source>
</evidence>
<evidence type="ECO:0000313" key="80">
    <source>
        <dbReference type="Proteomes" id="UP000034298"/>
    </source>
</evidence>
<dbReference type="EMBL" id="JJQZ01000110">
    <property type="protein sequence ID" value="KKH94626.1"/>
    <property type="molecule type" value="Genomic_DNA"/>
</dbReference>
<evidence type="ECO:0000313" key="57">
    <source>
        <dbReference type="Proteomes" id="UP000033864"/>
    </source>
</evidence>
<evidence type="ECO:0000313" key="73">
    <source>
        <dbReference type="Proteomes" id="UP000034195"/>
    </source>
</evidence>
<evidence type="ECO:0000313" key="16">
    <source>
        <dbReference type="EMBL" id="KKG67448.1"/>
    </source>
</evidence>
<dbReference type="Proteomes" id="UP000034074">
    <property type="component" value="Unassembled WGS sequence"/>
</dbReference>
<dbReference type="EMBL" id="JJPT01000053">
    <property type="protein sequence ID" value="KKG92462.1"/>
    <property type="molecule type" value="Genomic_DNA"/>
</dbReference>
<evidence type="ECO:0000313" key="55">
    <source>
        <dbReference type="Proteomes" id="UP000033814"/>
    </source>
</evidence>
<evidence type="ECO:0000313" key="94">
    <source>
        <dbReference type="Proteomes" id="UP000034692"/>
    </source>
</evidence>
<dbReference type="Proteomes" id="UP000033889">
    <property type="component" value="Unassembled WGS sequence"/>
</dbReference>
<dbReference type="CDD" id="cd07390">
    <property type="entry name" value="MPP_AQ1575"/>
    <property type="match status" value="1"/>
</dbReference>
<dbReference type="EMBL" id="JJQN01000186">
    <property type="protein sequence ID" value="KKH55031.1"/>
    <property type="molecule type" value="Genomic_DNA"/>
</dbReference>
<dbReference type="EMBL" id="JJQJ01000071">
    <property type="protein sequence ID" value="KKH51075.1"/>
    <property type="molecule type" value="Genomic_DNA"/>
</dbReference>
<dbReference type="Proteomes" id="UP000034925">
    <property type="component" value="Unassembled WGS sequence"/>
</dbReference>
<evidence type="ECO:0000313" key="7">
    <source>
        <dbReference type="EMBL" id="KKG37550.1"/>
    </source>
</evidence>
<evidence type="ECO:0000313" key="68">
    <source>
        <dbReference type="Proteomes" id="UP000034074"/>
    </source>
</evidence>
<evidence type="ECO:0000313" key="30">
    <source>
        <dbReference type="EMBL" id="KKH27966.1"/>
    </source>
</evidence>
<evidence type="ECO:0000313" key="41">
    <source>
        <dbReference type="EMBL" id="KKH62063.1"/>
    </source>
</evidence>
<evidence type="ECO:0000313" key="51">
    <source>
        <dbReference type="EMBL" id="KKI02137.1"/>
    </source>
</evidence>
<dbReference type="Proteomes" id="UP000034253">
    <property type="component" value="Unassembled WGS sequence"/>
</dbReference>
<dbReference type="EMBL" id="JJOR01000094">
    <property type="protein sequence ID" value="KKG03474.1"/>
    <property type="molecule type" value="Genomic_DNA"/>
</dbReference>
<evidence type="ECO:0000313" key="87">
    <source>
        <dbReference type="Proteomes" id="UP000034577"/>
    </source>
</evidence>
<dbReference type="GeneID" id="24850168"/>
<evidence type="ECO:0000313" key="93">
    <source>
        <dbReference type="Proteomes" id="UP000034672"/>
    </source>
</evidence>
<dbReference type="Proteomes" id="UP000034064">
    <property type="component" value="Unassembled WGS sequence"/>
</dbReference>
<evidence type="ECO:0000313" key="70">
    <source>
        <dbReference type="Proteomes" id="UP000034151"/>
    </source>
</evidence>
<dbReference type="Proteomes" id="UP000034597">
    <property type="component" value="Unassembled WGS sequence"/>
</dbReference>
<dbReference type="EMBL" id="JJPQ01000180">
    <property type="protein sequence ID" value="KKG77463.1"/>
    <property type="molecule type" value="Genomic_DNA"/>
</dbReference>
<evidence type="ECO:0000313" key="25">
    <source>
        <dbReference type="EMBL" id="KKH11404.1"/>
    </source>
</evidence>
<dbReference type="Proteomes" id="UP000033987">
    <property type="component" value="Unassembled WGS sequence"/>
</dbReference>
<evidence type="ECO:0000313" key="39">
    <source>
        <dbReference type="EMBL" id="KKH55031.1"/>
    </source>
</evidence>
<dbReference type="Proteomes" id="UP000034142">
    <property type="component" value="Unassembled WGS sequence"/>
</dbReference>
<evidence type="ECO:0000313" key="75">
    <source>
        <dbReference type="Proteomes" id="UP000034232"/>
    </source>
</evidence>
<evidence type="ECO:0000313" key="74">
    <source>
        <dbReference type="Proteomes" id="UP000034227"/>
    </source>
</evidence>
<dbReference type="EMBL" id="JJQX01000249">
    <property type="protein sequence ID" value="KKH88110.1"/>
    <property type="molecule type" value="Genomic_DNA"/>
</dbReference>
<dbReference type="Proteomes" id="UP000034227">
    <property type="component" value="Unassembled WGS sequence"/>
</dbReference>
<evidence type="ECO:0000313" key="86">
    <source>
        <dbReference type="Proteomes" id="UP000034566"/>
    </source>
</evidence>
<evidence type="ECO:0000313" key="29">
    <source>
        <dbReference type="EMBL" id="KKH22227.1"/>
    </source>
</evidence>
<evidence type="ECO:0000313" key="72">
    <source>
        <dbReference type="Proteomes" id="UP000034188"/>
    </source>
</evidence>
<evidence type="ECO:0000313" key="59">
    <source>
        <dbReference type="Proteomes" id="UP000033885"/>
    </source>
</evidence>
<dbReference type="Proteomes" id="UP000034279">
    <property type="component" value="Unassembled WGS sequence"/>
</dbReference>
<evidence type="ECO:0000313" key="35">
    <source>
        <dbReference type="EMBL" id="KKH41865.1"/>
    </source>
</evidence>
<evidence type="ECO:0000313" key="13">
    <source>
        <dbReference type="EMBL" id="KKG56435.1"/>
    </source>
</evidence>
<evidence type="ECO:0000313" key="8">
    <source>
        <dbReference type="EMBL" id="KKG40073.1"/>
    </source>
</evidence>
<evidence type="ECO:0000313" key="95">
    <source>
        <dbReference type="Proteomes" id="UP000034733"/>
    </source>
</evidence>
<dbReference type="Proteomes" id="UP000034566">
    <property type="component" value="Unassembled WGS sequence"/>
</dbReference>
<dbReference type="Proteomes" id="UP000034188">
    <property type="component" value="Unassembled WGS sequence"/>
</dbReference>
<dbReference type="Proteomes" id="UP000300067">
    <property type="component" value="Chromosome"/>
</dbReference>
<evidence type="ECO:0000313" key="90">
    <source>
        <dbReference type="Proteomes" id="UP000034657"/>
    </source>
</evidence>
<dbReference type="Proteomes" id="UP000034259">
    <property type="component" value="Unassembled WGS sequence"/>
</dbReference>
<evidence type="ECO:0000313" key="17">
    <source>
        <dbReference type="EMBL" id="KKG72258.1"/>
    </source>
</evidence>
<dbReference type="Proteomes" id="UP000033835">
    <property type="component" value="Unassembled WGS sequence"/>
</dbReference>
<dbReference type="EMBL" id="JJQP01000269">
    <property type="protein sequence ID" value="KKH62063.1"/>
    <property type="molecule type" value="Genomic_DNA"/>
</dbReference>
<dbReference type="EMBL" id="JJPU01000183">
    <property type="protein sequence ID" value="KKG92325.1"/>
    <property type="molecule type" value="Genomic_DNA"/>
</dbReference>
<dbReference type="EMBL" id="JJPO01000099">
    <property type="protein sequence ID" value="KKG72258.1"/>
    <property type="molecule type" value="Genomic_DNA"/>
</dbReference>
<dbReference type="Proteomes" id="UP000034944">
    <property type="component" value="Unassembled WGS sequence"/>
</dbReference>
<evidence type="ECO:0000313" key="14">
    <source>
        <dbReference type="EMBL" id="KKG61043.1"/>
    </source>
</evidence>
<dbReference type="Proteomes" id="UP000034243">
    <property type="component" value="Unassembled WGS sequence"/>
</dbReference>
<dbReference type="Proteomes" id="UP000034001">
    <property type="component" value="Unassembled WGS sequence"/>
</dbReference>
<dbReference type="Proteomes" id="UP000034547">
    <property type="component" value="Unassembled WGS sequence"/>
</dbReference>
<evidence type="ECO:0000313" key="91">
    <source>
        <dbReference type="Proteomes" id="UP000034667"/>
    </source>
</evidence>
<dbReference type="Proteomes" id="UP000034758">
    <property type="component" value="Unassembled WGS sequence"/>
</dbReference>
<evidence type="ECO:0000313" key="27">
    <source>
        <dbReference type="EMBL" id="KKH15809.1"/>
    </source>
</evidence>
<dbReference type="EMBL" id="JJPP01000055">
    <property type="protein sequence ID" value="KKG80822.1"/>
    <property type="molecule type" value="Genomic_DNA"/>
</dbReference>
<dbReference type="EMBL" id="JJQE01000097">
    <property type="protein sequence ID" value="KKH27966.1"/>
    <property type="molecule type" value="Genomic_DNA"/>
</dbReference>
<evidence type="ECO:0000313" key="6">
    <source>
        <dbReference type="EMBL" id="KKG32622.1"/>
    </source>
</evidence>
<evidence type="ECO:0000313" key="10">
    <source>
        <dbReference type="EMBL" id="KKG42898.1"/>
    </source>
</evidence>
<evidence type="ECO:0000313" key="33">
    <source>
        <dbReference type="EMBL" id="KKH37897.1"/>
    </source>
</evidence>
<gene>
    <name evidence="53" type="ORF">DKM28_17095</name>
    <name evidence="7" type="ORF">DU30_00415</name>
    <name evidence="2" type="ORF">DU31_00760</name>
    <name evidence="12" type="ORF">DU33_00025</name>
    <name evidence="4" type="ORF">DU34_03330</name>
    <name evidence="9" type="ORF">DU35_03890</name>
    <name evidence="11" type="ORF">DU36_01935</name>
    <name evidence="32" type="ORF">DU37_19385</name>
    <name evidence="13" type="ORF">DU38_02070</name>
    <name evidence="8" type="ORF">DU39_03470</name>
    <name evidence="3" type="ORF">DU40_19425</name>
    <name evidence="10" type="ORF">DU41_01780</name>
    <name evidence="18" type="ORF">DU43_00085</name>
    <name evidence="27" type="ORF">DU44_18650</name>
    <name evidence="15" type="ORF">DU45_19995</name>
    <name evidence="16" type="ORF">DU46_04875</name>
    <name evidence="1" type="ORF">DU47_00320</name>
    <name evidence="28" type="ORF">DU48_19515</name>
    <name evidence="5" type="ORF">DU49_00110</name>
    <name evidence="34" type="ORF">DU50_01155</name>
    <name evidence="25" type="ORF">DU51_03600</name>
    <name evidence="6" type="ORF">DU52_02635</name>
    <name evidence="33" type="ORF">DU54_00460</name>
    <name evidence="20" type="ORF">DU55_19800</name>
    <name evidence="23" type="ORF">DU56_19640</name>
    <name evidence="31" type="ORF">DU58_04245</name>
    <name evidence="30" type="ORF">DU60_03890</name>
    <name evidence="19" type="ORF">DU61_01760</name>
    <name evidence="26" type="ORF">DU62_00990</name>
    <name evidence="17" type="ORF">DU63_01735</name>
    <name evidence="14" type="ORF">DU64_00985</name>
    <name evidence="29" type="ORF">DU65_01135</name>
    <name evidence="21" type="ORF">DU66_02480</name>
    <name evidence="24" type="ORF">DU68_19610</name>
    <name evidence="22" type="ORF">DU69_00030</name>
    <name evidence="35" type="ORF">DU71_05820</name>
    <name evidence="36" type="ORF">DU72_19505</name>
    <name evidence="41" type="ORF">DU73_03680</name>
    <name evidence="39" type="ORF">DU74_00525</name>
    <name evidence="40" type="ORF">DU75_00430</name>
    <name evidence="38" type="ORF">DU76_00230</name>
    <name evidence="44" type="ORF">DU77_19880</name>
    <name evidence="43" type="ORF">DU78_03530</name>
    <name evidence="48" type="ORF">DU79_03930</name>
    <name evidence="47" type="ORF">DU80_04500</name>
    <name evidence="52" type="ORF">DU81_00100</name>
    <name evidence="46" type="ORF">DU82_00200</name>
    <name evidence="51" type="ORF">DU83_19790</name>
    <name evidence="50" type="ORF">DU84_00260</name>
    <name evidence="37" type="ORF">DU85_01965</name>
    <name evidence="45" type="ORF">DU86_00180</name>
    <name evidence="42" type="ORF">DU87_01150</name>
    <name evidence="49" type="ORF">DU88_00090</name>
    <name evidence="54" type="ORF">FQU78_02735</name>
</gene>
<dbReference type="EMBL" id="JJQC01000069">
    <property type="protein sequence ID" value="KKH22227.1"/>
    <property type="molecule type" value="Genomic_DNA"/>
</dbReference>
<dbReference type="GO" id="GO:0016787">
    <property type="term" value="F:hydrolase activity"/>
    <property type="evidence" value="ECO:0007669"/>
    <property type="project" value="UniProtKB-KW"/>
</dbReference>
<evidence type="ECO:0000313" key="22">
    <source>
        <dbReference type="EMBL" id="KKG92462.1"/>
    </source>
</evidence>
<evidence type="ECO:0000313" key="23">
    <source>
        <dbReference type="EMBL" id="KKG99092.1"/>
    </source>
</evidence>
<dbReference type="Proteomes" id="UP000033885">
    <property type="component" value="Unassembled WGS sequence"/>
</dbReference>
<dbReference type="EMBL" id="JJQD01000076">
    <property type="protein sequence ID" value="KKH29719.1"/>
    <property type="molecule type" value="Genomic_DNA"/>
</dbReference>
<evidence type="ECO:0000313" key="54">
    <source>
        <dbReference type="EMBL" id="QIB90109.1"/>
    </source>
</evidence>
<dbReference type="Proteomes" id="UP000034399">
    <property type="component" value="Unassembled WGS sequence"/>
</dbReference>
<dbReference type="EMBL" id="JJRB01000112">
    <property type="protein sequence ID" value="KKI02137.1"/>
    <property type="molecule type" value="Genomic_DNA"/>
</dbReference>
<dbReference type="Proteomes" id="UP000034151">
    <property type="component" value="Unassembled WGS sequence"/>
</dbReference>
<accession>A0A0F8GLZ9</accession>
<evidence type="ECO:0000313" key="56">
    <source>
        <dbReference type="Proteomes" id="UP000033835"/>
    </source>
</evidence>
<evidence type="ECO:0000313" key="36">
    <source>
        <dbReference type="EMBL" id="KKH46325.1"/>
    </source>
</evidence>
<evidence type="ECO:0000313" key="77">
    <source>
        <dbReference type="Proteomes" id="UP000034253"/>
    </source>
</evidence>
<evidence type="ECO:0000313" key="98">
    <source>
        <dbReference type="Proteomes" id="UP000034820"/>
    </source>
</evidence>
<evidence type="ECO:0000313" key="89">
    <source>
        <dbReference type="Proteomes" id="UP000034597"/>
    </source>
</evidence>
<dbReference type="EMBL" id="JJPZ01000044">
    <property type="protein sequence ID" value="KKH12662.1"/>
    <property type="molecule type" value="Genomic_DNA"/>
</dbReference>
<keyword evidence="8" id="KW-0378">Hydrolase</keyword>
<dbReference type="EMBL" id="JJQF01000072">
    <property type="protein sequence ID" value="KKH30846.1"/>
    <property type="molecule type" value="Genomic_DNA"/>
</dbReference>
<dbReference type="EMBL" id="JJQV01000007">
    <property type="protein sequence ID" value="KKH86662.1"/>
    <property type="molecule type" value="Genomic_DNA"/>
</dbReference>
<evidence type="ECO:0000313" key="104">
    <source>
        <dbReference type="Proteomes" id="UP000034944"/>
    </source>
</evidence>
<evidence type="ECO:0000313" key="67">
    <source>
        <dbReference type="Proteomes" id="UP000034064"/>
    </source>
</evidence>
<dbReference type="EMBL" id="JJQW01000024">
    <property type="protein sequence ID" value="KKH90418.1"/>
    <property type="molecule type" value="Genomic_DNA"/>
</dbReference>
<dbReference type="Gene3D" id="3.60.21.10">
    <property type="match status" value="1"/>
</dbReference>
<keyword evidence="88" id="KW-1185">Reference proteome</keyword>
<dbReference type="Proteomes" id="UP000034468">
    <property type="component" value="Unassembled WGS sequence"/>
</dbReference>
<sequence>MCQSEVYVAADLYLGYNNIIRRNNRPFMNVEEMNKLLLRNWNDTVCSDDIVYFLGDISYGESAKNIDYWLKRLSGNIVFIKGDYDFSDEMEFLLDYVNVDIGGRHFCLVHNPADAPEDFDGWIIHAHNYSHDLQKHPFVDRERKTINISMEATEYRPVSFTEIEGVVSWAESIYSRPDYLATYEVPEIMQD</sequence>
<dbReference type="EMBL" id="JJPV01000025">
    <property type="protein sequence ID" value="KKH02678.1"/>
    <property type="molecule type" value="Genomic_DNA"/>
</dbReference>
<dbReference type="Proteomes" id="UP000034667">
    <property type="component" value="Unassembled WGS sequence"/>
</dbReference>
<evidence type="ECO:0000313" key="84">
    <source>
        <dbReference type="Proteomes" id="UP000034468"/>
    </source>
</evidence>
<dbReference type="EMBL" id="JJPD01000112">
    <property type="protein sequence ID" value="KKG40582.1"/>
    <property type="molecule type" value="Genomic_DNA"/>
</dbReference>
<dbReference type="EMBL" id="JJPI01000112">
    <property type="protein sequence ID" value="KKG52077.1"/>
    <property type="molecule type" value="Genomic_DNA"/>
</dbReference>
<dbReference type="Proteomes" id="UP000034872">
    <property type="component" value="Unassembled WGS sequence"/>
</dbReference>
<dbReference type="SUPFAM" id="SSF56300">
    <property type="entry name" value="Metallo-dependent phosphatases"/>
    <property type="match status" value="1"/>
</dbReference>